<evidence type="ECO:0000256" key="5">
    <source>
        <dbReference type="ARBA" id="ARBA00023136"/>
    </source>
</evidence>
<evidence type="ECO:0000313" key="9">
    <source>
        <dbReference type="Proteomes" id="UP000318453"/>
    </source>
</evidence>
<feature type="transmembrane region" description="Helical" evidence="7">
    <location>
        <begin position="219"/>
        <end position="243"/>
    </location>
</feature>
<dbReference type="EMBL" id="CP042326">
    <property type="protein sequence ID" value="QDZ38812.1"/>
    <property type="molecule type" value="Genomic_DNA"/>
</dbReference>
<feature type="transmembrane region" description="Helical" evidence="7">
    <location>
        <begin position="314"/>
        <end position="343"/>
    </location>
</feature>
<feature type="transmembrane region" description="Helical" evidence="7">
    <location>
        <begin position="255"/>
        <end position="280"/>
    </location>
</feature>
<keyword evidence="2 6" id="KW-0813">Transport</keyword>
<evidence type="ECO:0000256" key="1">
    <source>
        <dbReference type="ARBA" id="ARBA00004141"/>
    </source>
</evidence>
<comment type="subcellular location">
    <subcellularLocation>
        <location evidence="1">Membrane</location>
        <topology evidence="1">Multi-pass membrane protein</topology>
    </subcellularLocation>
</comment>
<comment type="similarity">
    <text evidence="6">Belongs to the sodium:neurotransmitter symporter (SNF) (TC 2.A.22) family.</text>
</comment>
<feature type="transmembrane region" description="Helical" evidence="7">
    <location>
        <begin position="175"/>
        <end position="199"/>
    </location>
</feature>
<feature type="transmembrane region" description="Helical" evidence="7">
    <location>
        <begin position="460"/>
        <end position="482"/>
    </location>
</feature>
<keyword evidence="5 7" id="KW-0472">Membrane</keyword>
<reference evidence="8" key="1">
    <citation type="submission" date="2019-08" db="EMBL/GenBank/DDBJ databases">
        <title>Carotenoids and Carotenoid Binding Proteins in the Halophilic Cyanobacterium Euhalothece sp. ZM00.</title>
        <authorList>
            <person name="Cho S.M."/>
            <person name="Song J.Y."/>
            <person name="Park Y.-I."/>
        </authorList>
    </citation>
    <scope>NUCLEOTIDE SEQUENCE [LARGE SCALE GENOMIC DNA]</scope>
    <source>
        <strain evidence="8">Z-M001</strain>
    </source>
</reference>
<dbReference type="PANTHER" id="PTHR11616:SF240">
    <property type="entry name" value="BLOATED TUBULES, ISOFORM B-RELATED"/>
    <property type="match status" value="1"/>
</dbReference>
<dbReference type="GO" id="GO:0005886">
    <property type="term" value="C:plasma membrane"/>
    <property type="evidence" value="ECO:0007669"/>
    <property type="project" value="TreeGrafter"/>
</dbReference>
<dbReference type="PROSITE" id="PS50267">
    <property type="entry name" value="NA_NEUROTRAN_SYMP_3"/>
    <property type="match status" value="1"/>
</dbReference>
<evidence type="ECO:0000256" key="6">
    <source>
        <dbReference type="RuleBase" id="RU003732"/>
    </source>
</evidence>
<keyword evidence="3 6" id="KW-0812">Transmembrane</keyword>
<accession>A0A5B8NHZ1</accession>
<name>A0A5B8NHZ1_9CHRO</name>
<organism evidence="8 9">
    <name type="scientific">Euhalothece natronophila Z-M001</name>
    <dbReference type="NCBI Taxonomy" id="522448"/>
    <lineage>
        <taxon>Bacteria</taxon>
        <taxon>Bacillati</taxon>
        <taxon>Cyanobacteriota</taxon>
        <taxon>Cyanophyceae</taxon>
        <taxon>Oscillatoriophycideae</taxon>
        <taxon>Chroococcales</taxon>
        <taxon>Halothecacae</taxon>
        <taxon>Halothece cluster</taxon>
        <taxon>Euhalothece</taxon>
    </lineage>
</organism>
<feature type="transmembrane region" description="Helical" evidence="7">
    <location>
        <begin position="355"/>
        <end position="379"/>
    </location>
</feature>
<dbReference type="InterPro" id="IPR037272">
    <property type="entry name" value="SNS_sf"/>
</dbReference>
<dbReference type="InterPro" id="IPR000175">
    <property type="entry name" value="Na/ntran_symport"/>
</dbReference>
<dbReference type="AlphaFoldDB" id="A0A5B8NHZ1"/>
<dbReference type="KEGG" id="enn:FRE64_01995"/>
<feature type="transmembrane region" description="Helical" evidence="7">
    <location>
        <begin position="12"/>
        <end position="30"/>
    </location>
</feature>
<evidence type="ECO:0000256" key="7">
    <source>
        <dbReference type="SAM" id="Phobius"/>
    </source>
</evidence>
<keyword evidence="6" id="KW-0769">Symport</keyword>
<proteinExistence type="inferred from homology"/>
<evidence type="ECO:0000256" key="4">
    <source>
        <dbReference type="ARBA" id="ARBA00022989"/>
    </source>
</evidence>
<dbReference type="PRINTS" id="PR00176">
    <property type="entry name" value="NANEUSMPORT"/>
</dbReference>
<sequence length="492" mass="54544">MARQKWASRTVFILAAVGSAVGLGNVWRFPYLAARHGGGAFLVPYLIALLIVGIPLLTLEIGLGQTKQRGAIGSFRRVTSNFGGLGVLALLSAFLIVSYYAVVMAWSVIYFFASFGVNWADNSEGYFFEEVLQVTDSVGEIGGLNLPIFFALILVWVLTYFCVWQGTQSVGKVVLFSVPLPVILLVALLIRAVTLDGFLDGWALYLMPEWEAMLDPEVWTAAFAQIFFTLTLGFGAMITYASYRDTGEDIVQDSWITALLNSGVSLFAGFVVFGVLGYMATQTDVPLEELAQESGPGLAFVVFPEALSLMPLPWLFSLFFFIMLFTLGIDSAFSLVEAVIAAFTDRYEDLKIPKVAFAVCLVGFLAGILYTTRAGLYFLDIMDHFVTNYNLVLVGICQCLLIGWIYGAEKLRREINEASNWTLGKWWNWMIKYVIVIVLAILLATQFHNDLTSPYEDYPAWALGIGWLGVIIPFGIFIGLIIKDKKELKEEK</sequence>
<gene>
    <name evidence="8" type="ORF">FRE64_01995</name>
</gene>
<dbReference type="CDD" id="cd10334">
    <property type="entry name" value="SLC6sbd_u1"/>
    <property type="match status" value="1"/>
</dbReference>
<dbReference type="GO" id="GO:0015293">
    <property type="term" value="F:symporter activity"/>
    <property type="evidence" value="ECO:0007669"/>
    <property type="project" value="UniProtKB-KW"/>
</dbReference>
<dbReference type="Pfam" id="PF00209">
    <property type="entry name" value="SNF"/>
    <property type="match status" value="2"/>
</dbReference>
<dbReference type="SUPFAM" id="SSF161070">
    <property type="entry name" value="SNF-like"/>
    <property type="match status" value="1"/>
</dbReference>
<keyword evidence="4 7" id="KW-1133">Transmembrane helix</keyword>
<dbReference type="RefSeq" id="WP_146294423.1">
    <property type="nucleotide sequence ID" value="NZ_CP042326.1"/>
</dbReference>
<dbReference type="GO" id="GO:0035725">
    <property type="term" value="P:sodium ion transmembrane transport"/>
    <property type="evidence" value="ECO:0007669"/>
    <property type="project" value="TreeGrafter"/>
</dbReference>
<feature type="transmembrane region" description="Helical" evidence="7">
    <location>
        <begin position="429"/>
        <end position="448"/>
    </location>
</feature>
<dbReference type="OrthoDB" id="9762833at2"/>
<protein>
    <recommendedName>
        <fullName evidence="6">Transporter</fullName>
    </recommendedName>
</protein>
<feature type="transmembrane region" description="Helical" evidence="7">
    <location>
        <begin position="391"/>
        <end position="408"/>
    </location>
</feature>
<feature type="transmembrane region" description="Helical" evidence="7">
    <location>
        <begin position="144"/>
        <end position="163"/>
    </location>
</feature>
<dbReference type="Proteomes" id="UP000318453">
    <property type="component" value="Chromosome"/>
</dbReference>
<dbReference type="PROSITE" id="PS00610">
    <property type="entry name" value="NA_NEUROTRAN_SYMP_1"/>
    <property type="match status" value="1"/>
</dbReference>
<dbReference type="PANTHER" id="PTHR11616">
    <property type="entry name" value="SODIUM/CHLORIDE DEPENDENT TRANSPORTER"/>
    <property type="match status" value="1"/>
</dbReference>
<evidence type="ECO:0000256" key="2">
    <source>
        <dbReference type="ARBA" id="ARBA00022448"/>
    </source>
</evidence>
<keyword evidence="9" id="KW-1185">Reference proteome</keyword>
<feature type="transmembrane region" description="Helical" evidence="7">
    <location>
        <begin position="84"/>
        <end position="113"/>
    </location>
</feature>
<dbReference type="NCBIfam" id="NF037979">
    <property type="entry name" value="Na_transp"/>
    <property type="match status" value="1"/>
</dbReference>
<evidence type="ECO:0000256" key="3">
    <source>
        <dbReference type="ARBA" id="ARBA00022692"/>
    </source>
</evidence>
<feature type="transmembrane region" description="Helical" evidence="7">
    <location>
        <begin position="42"/>
        <end position="63"/>
    </location>
</feature>
<evidence type="ECO:0000313" key="8">
    <source>
        <dbReference type="EMBL" id="QDZ38812.1"/>
    </source>
</evidence>